<dbReference type="InterPro" id="IPR000700">
    <property type="entry name" value="PAS-assoc_C"/>
</dbReference>
<keyword evidence="10" id="KW-1185">Reference proteome</keyword>
<dbReference type="RefSeq" id="WP_379663415.1">
    <property type="nucleotide sequence ID" value="NZ_JBHUDG010000038.1"/>
</dbReference>
<dbReference type="Pfam" id="PF13426">
    <property type="entry name" value="PAS_9"/>
    <property type="match status" value="1"/>
</dbReference>
<dbReference type="PANTHER" id="PTHR43047:SF72">
    <property type="entry name" value="OSMOSENSING HISTIDINE PROTEIN KINASE SLN1"/>
    <property type="match status" value="1"/>
</dbReference>
<dbReference type="SUPFAM" id="SSF55785">
    <property type="entry name" value="PYP-like sensor domain (PAS domain)"/>
    <property type="match status" value="2"/>
</dbReference>
<dbReference type="SUPFAM" id="SSF55781">
    <property type="entry name" value="GAF domain-like"/>
    <property type="match status" value="1"/>
</dbReference>
<dbReference type="SMART" id="SM00387">
    <property type="entry name" value="HATPase_c"/>
    <property type="match status" value="1"/>
</dbReference>
<dbReference type="PRINTS" id="PR00344">
    <property type="entry name" value="BCTRLSENSOR"/>
</dbReference>
<dbReference type="PROSITE" id="PS50109">
    <property type="entry name" value="HIS_KIN"/>
    <property type="match status" value="1"/>
</dbReference>
<feature type="domain" description="PAC" evidence="8">
    <location>
        <begin position="221"/>
        <end position="274"/>
    </location>
</feature>
<reference evidence="10" key="1">
    <citation type="journal article" date="2019" name="Int. J. Syst. Evol. Microbiol.">
        <title>The Global Catalogue of Microorganisms (GCM) 10K type strain sequencing project: providing services to taxonomists for standard genome sequencing and annotation.</title>
        <authorList>
            <consortium name="The Broad Institute Genomics Platform"/>
            <consortium name="The Broad Institute Genome Sequencing Center for Infectious Disease"/>
            <person name="Wu L."/>
            <person name="Ma J."/>
        </authorList>
    </citation>
    <scope>NUCLEOTIDE SEQUENCE [LARGE SCALE GENOMIC DNA]</scope>
    <source>
        <strain evidence="10">CCUG 53762</strain>
    </source>
</reference>
<accession>A0ABW4IFL5</accession>
<dbReference type="Gene3D" id="3.30.450.20">
    <property type="entry name" value="PAS domain"/>
    <property type="match status" value="2"/>
</dbReference>
<keyword evidence="3" id="KW-0597">Phosphoprotein</keyword>
<name>A0ABW4IFL5_9SPHI</name>
<evidence type="ECO:0000259" key="7">
    <source>
        <dbReference type="PROSITE" id="PS50112"/>
    </source>
</evidence>
<evidence type="ECO:0000256" key="3">
    <source>
        <dbReference type="ARBA" id="ARBA00022553"/>
    </source>
</evidence>
<dbReference type="InterPro" id="IPR003018">
    <property type="entry name" value="GAF"/>
</dbReference>
<keyword evidence="4" id="KW-0808">Transferase</keyword>
<dbReference type="InterPro" id="IPR001610">
    <property type="entry name" value="PAC"/>
</dbReference>
<dbReference type="CDD" id="cd00082">
    <property type="entry name" value="HisKA"/>
    <property type="match status" value="1"/>
</dbReference>
<comment type="catalytic activity">
    <reaction evidence="1">
        <text>ATP + protein L-histidine = ADP + protein N-phospho-L-histidine.</text>
        <dbReference type="EC" id="2.7.13.3"/>
    </reaction>
</comment>
<evidence type="ECO:0000256" key="2">
    <source>
        <dbReference type="ARBA" id="ARBA00012438"/>
    </source>
</evidence>
<evidence type="ECO:0000256" key="4">
    <source>
        <dbReference type="ARBA" id="ARBA00022679"/>
    </source>
</evidence>
<dbReference type="SUPFAM" id="SSF47384">
    <property type="entry name" value="Homodimeric domain of signal transducing histidine kinase"/>
    <property type="match status" value="1"/>
</dbReference>
<dbReference type="InterPro" id="IPR003594">
    <property type="entry name" value="HATPase_dom"/>
</dbReference>
<comment type="caution">
    <text evidence="9">The sequence shown here is derived from an EMBL/GenBank/DDBJ whole genome shotgun (WGS) entry which is preliminary data.</text>
</comment>
<dbReference type="SMART" id="SM00388">
    <property type="entry name" value="HisKA"/>
    <property type="match status" value="1"/>
</dbReference>
<dbReference type="Gene3D" id="3.30.565.10">
    <property type="entry name" value="Histidine kinase-like ATPase, C-terminal domain"/>
    <property type="match status" value="1"/>
</dbReference>
<sequence>MTNENLPLKNRKTKVGLSKEEAFILFGKIFDQSSMAFFCCNLAGNIVYCNNAAVKLWGRSPDYENDLWCGALRIYSLEGNVLNPEECPMAVLAINNVKLDPQEVIIELPDGSFKRLLSSPQRLYNDNQELIGVHNILIDITRQREEESNKNILLEIVKSSNDAIVSKDLEGMITSWNQSAEELFGFSEQEILGKSIKNIIPDELLSEEENIIDTIKSGGKIRHRHTIRKRKDGSKFNVSITVSPIRDFSGKIIGASKIARDITSFLKNQEKLKKYSERLEILNTIGKTISEKLNVKDILQKVIDATTQLTGASFGAFFYKTISNSGEELTLYNLSGASKSIFETMAMPRQTELLHHAFYGDGPIRLDDVTADNRYGQNFPHYGMPDGHLPVRSYLSMPVISNSGKSIGGLLFGHPDPGVFKKEHEDLLIGIASQAAIAIDNSELFEEVTALNAKKDEFIALASHELKTPLTSIKGYLQILSRNIHDRELSGMFVEKAIKQAERLTILVKDLLNVSKIEAGKLELEFDIFDLRELVIESIENFAHITRSHKISFKDMQIPALVKADRQRIEQVMLNILSNAVKYSPKADSVQVEIEHKNGRVVVKVKDFGVGLSEINQRKIFDRFYRAEGMANVSGLGLGLYLAKEVIERHGGQITVESELDKGSEFVFSLSAYHPHD</sequence>
<dbReference type="PANTHER" id="PTHR43047">
    <property type="entry name" value="TWO-COMPONENT HISTIDINE PROTEIN KINASE"/>
    <property type="match status" value="1"/>
</dbReference>
<dbReference type="PROSITE" id="PS50112">
    <property type="entry name" value="PAS"/>
    <property type="match status" value="1"/>
</dbReference>
<feature type="domain" description="PAS" evidence="7">
    <location>
        <begin position="149"/>
        <end position="218"/>
    </location>
</feature>
<dbReference type="SUPFAM" id="SSF55874">
    <property type="entry name" value="ATPase domain of HSP90 chaperone/DNA topoisomerase II/histidine kinase"/>
    <property type="match status" value="1"/>
</dbReference>
<dbReference type="CDD" id="cd00075">
    <property type="entry name" value="HATPase"/>
    <property type="match status" value="1"/>
</dbReference>
<feature type="domain" description="Histidine kinase" evidence="6">
    <location>
        <begin position="461"/>
        <end position="674"/>
    </location>
</feature>
<evidence type="ECO:0000259" key="8">
    <source>
        <dbReference type="PROSITE" id="PS50113"/>
    </source>
</evidence>
<dbReference type="Gene3D" id="1.10.287.130">
    <property type="match status" value="1"/>
</dbReference>
<evidence type="ECO:0000256" key="1">
    <source>
        <dbReference type="ARBA" id="ARBA00000085"/>
    </source>
</evidence>
<dbReference type="SMART" id="SM00065">
    <property type="entry name" value="GAF"/>
    <property type="match status" value="1"/>
</dbReference>
<dbReference type="InterPro" id="IPR000014">
    <property type="entry name" value="PAS"/>
</dbReference>
<dbReference type="EC" id="2.7.13.3" evidence="2"/>
<dbReference type="Proteomes" id="UP001597118">
    <property type="component" value="Unassembled WGS sequence"/>
</dbReference>
<evidence type="ECO:0000256" key="5">
    <source>
        <dbReference type="ARBA" id="ARBA00022777"/>
    </source>
</evidence>
<dbReference type="SMART" id="SM00091">
    <property type="entry name" value="PAS"/>
    <property type="match status" value="2"/>
</dbReference>
<dbReference type="InterPro" id="IPR036097">
    <property type="entry name" value="HisK_dim/P_sf"/>
</dbReference>
<dbReference type="Gene3D" id="3.30.450.40">
    <property type="match status" value="1"/>
</dbReference>
<dbReference type="InterPro" id="IPR036890">
    <property type="entry name" value="HATPase_C_sf"/>
</dbReference>
<dbReference type="InterPro" id="IPR003661">
    <property type="entry name" value="HisK_dim/P_dom"/>
</dbReference>
<dbReference type="InterPro" id="IPR029016">
    <property type="entry name" value="GAF-like_dom_sf"/>
</dbReference>
<keyword evidence="5" id="KW-0418">Kinase</keyword>
<dbReference type="Pfam" id="PF02518">
    <property type="entry name" value="HATPase_c"/>
    <property type="match status" value="1"/>
</dbReference>
<dbReference type="Pfam" id="PF13185">
    <property type="entry name" value="GAF_2"/>
    <property type="match status" value="1"/>
</dbReference>
<dbReference type="InterPro" id="IPR004358">
    <property type="entry name" value="Sig_transdc_His_kin-like_C"/>
</dbReference>
<evidence type="ECO:0000313" key="10">
    <source>
        <dbReference type="Proteomes" id="UP001597118"/>
    </source>
</evidence>
<dbReference type="CDD" id="cd00130">
    <property type="entry name" value="PAS"/>
    <property type="match status" value="2"/>
</dbReference>
<dbReference type="InterPro" id="IPR035965">
    <property type="entry name" value="PAS-like_dom_sf"/>
</dbReference>
<evidence type="ECO:0000313" key="9">
    <source>
        <dbReference type="EMBL" id="MFD1631043.1"/>
    </source>
</evidence>
<organism evidence="9 10">
    <name type="scientific">Pseudopedobacter beijingensis</name>
    <dbReference type="NCBI Taxonomy" id="1207056"/>
    <lineage>
        <taxon>Bacteria</taxon>
        <taxon>Pseudomonadati</taxon>
        <taxon>Bacteroidota</taxon>
        <taxon>Sphingobacteriia</taxon>
        <taxon>Sphingobacteriales</taxon>
        <taxon>Sphingobacteriaceae</taxon>
        <taxon>Pseudopedobacter</taxon>
    </lineage>
</organism>
<dbReference type="Pfam" id="PF00512">
    <property type="entry name" value="HisKA"/>
    <property type="match status" value="1"/>
</dbReference>
<dbReference type="PROSITE" id="PS50113">
    <property type="entry name" value="PAC"/>
    <property type="match status" value="1"/>
</dbReference>
<protein>
    <recommendedName>
        <fullName evidence="2">histidine kinase</fullName>
        <ecNumber evidence="2">2.7.13.3</ecNumber>
    </recommendedName>
</protein>
<dbReference type="SMART" id="SM00086">
    <property type="entry name" value="PAC"/>
    <property type="match status" value="2"/>
</dbReference>
<dbReference type="NCBIfam" id="TIGR00229">
    <property type="entry name" value="sensory_box"/>
    <property type="match status" value="1"/>
</dbReference>
<proteinExistence type="predicted"/>
<dbReference type="InterPro" id="IPR005467">
    <property type="entry name" value="His_kinase_dom"/>
</dbReference>
<dbReference type="EMBL" id="JBHUDG010000038">
    <property type="protein sequence ID" value="MFD1631043.1"/>
    <property type="molecule type" value="Genomic_DNA"/>
</dbReference>
<gene>
    <name evidence="9" type="ORF">ACFSAH_14290</name>
</gene>
<dbReference type="Pfam" id="PF13188">
    <property type="entry name" value="PAS_8"/>
    <property type="match status" value="1"/>
</dbReference>
<evidence type="ECO:0000259" key="6">
    <source>
        <dbReference type="PROSITE" id="PS50109"/>
    </source>
</evidence>